<evidence type="ECO:0000313" key="1">
    <source>
        <dbReference type="EnsemblPlants" id="KQL09693"/>
    </source>
</evidence>
<reference evidence="2" key="1">
    <citation type="journal article" date="2012" name="Nat. Biotechnol.">
        <title>Reference genome sequence of the model plant Setaria.</title>
        <authorList>
            <person name="Bennetzen J.L."/>
            <person name="Schmutz J."/>
            <person name="Wang H."/>
            <person name="Percifield R."/>
            <person name="Hawkins J."/>
            <person name="Pontaroli A.C."/>
            <person name="Estep M."/>
            <person name="Feng L."/>
            <person name="Vaughn J.N."/>
            <person name="Grimwood J."/>
            <person name="Jenkins J."/>
            <person name="Barry K."/>
            <person name="Lindquist E."/>
            <person name="Hellsten U."/>
            <person name="Deshpande S."/>
            <person name="Wang X."/>
            <person name="Wu X."/>
            <person name="Mitros T."/>
            <person name="Triplett J."/>
            <person name="Yang X."/>
            <person name="Ye C.Y."/>
            <person name="Mauro-Herrera M."/>
            <person name="Wang L."/>
            <person name="Li P."/>
            <person name="Sharma M."/>
            <person name="Sharma R."/>
            <person name="Ronald P.C."/>
            <person name="Panaud O."/>
            <person name="Kellogg E.A."/>
            <person name="Brutnell T.P."/>
            <person name="Doust A.N."/>
            <person name="Tuskan G.A."/>
            <person name="Rokhsar D."/>
            <person name="Devos K.M."/>
        </authorList>
    </citation>
    <scope>NUCLEOTIDE SEQUENCE [LARGE SCALE GENOMIC DNA]</scope>
    <source>
        <strain evidence="2">cv. Yugu1</strain>
    </source>
</reference>
<dbReference type="Proteomes" id="UP000004995">
    <property type="component" value="Unassembled WGS sequence"/>
</dbReference>
<dbReference type="Gramene" id="KQL09693">
    <property type="protein sequence ID" value="KQL09693"/>
    <property type="gene ID" value="SETIT_008570mg"/>
</dbReference>
<evidence type="ECO:0000313" key="2">
    <source>
        <dbReference type="Proteomes" id="UP000004995"/>
    </source>
</evidence>
<accession>K3Y2Y6</accession>
<dbReference type="HOGENOM" id="CLU_3035975_0_0_1"/>
<proteinExistence type="predicted"/>
<dbReference type="PROSITE" id="PS51257">
    <property type="entry name" value="PROKAR_LIPOPROTEIN"/>
    <property type="match status" value="1"/>
</dbReference>
<dbReference type="AlphaFoldDB" id="K3Y2Y6"/>
<protein>
    <submittedName>
        <fullName evidence="1">Uncharacterized protein</fullName>
    </submittedName>
</protein>
<reference evidence="1" key="2">
    <citation type="submission" date="2018-08" db="UniProtKB">
        <authorList>
            <consortium name="EnsemblPlants"/>
        </authorList>
    </citation>
    <scope>IDENTIFICATION</scope>
    <source>
        <strain evidence="1">Yugu1</strain>
    </source>
</reference>
<dbReference type="EMBL" id="AGNK02002255">
    <property type="status" value="NOT_ANNOTATED_CDS"/>
    <property type="molecule type" value="Genomic_DNA"/>
</dbReference>
<keyword evidence="2" id="KW-1185">Reference proteome</keyword>
<name>K3Y2Y6_SETIT</name>
<dbReference type="EnsemblPlants" id="KQL09693">
    <property type="protein sequence ID" value="KQL09693"/>
    <property type="gene ID" value="SETIT_008570mg"/>
</dbReference>
<dbReference type="InParanoid" id="K3Y2Y6"/>
<sequence>MRGQPCLWIPWVLACSFDLVSYCLRSVLQLPFILLWLFHERCPTHCFLLGVWIPW</sequence>
<organism evidence="1 2">
    <name type="scientific">Setaria italica</name>
    <name type="common">Foxtail millet</name>
    <name type="synonym">Panicum italicum</name>
    <dbReference type="NCBI Taxonomy" id="4555"/>
    <lineage>
        <taxon>Eukaryota</taxon>
        <taxon>Viridiplantae</taxon>
        <taxon>Streptophyta</taxon>
        <taxon>Embryophyta</taxon>
        <taxon>Tracheophyta</taxon>
        <taxon>Spermatophyta</taxon>
        <taxon>Magnoliopsida</taxon>
        <taxon>Liliopsida</taxon>
        <taxon>Poales</taxon>
        <taxon>Poaceae</taxon>
        <taxon>PACMAD clade</taxon>
        <taxon>Panicoideae</taxon>
        <taxon>Panicodae</taxon>
        <taxon>Paniceae</taxon>
        <taxon>Cenchrinae</taxon>
        <taxon>Setaria</taxon>
    </lineage>
</organism>